<dbReference type="InterPro" id="IPR011990">
    <property type="entry name" value="TPR-like_helical_dom_sf"/>
</dbReference>
<dbReference type="SMART" id="SM00028">
    <property type="entry name" value="TPR"/>
    <property type="match status" value="3"/>
</dbReference>
<keyword evidence="6" id="KW-1185">Reference proteome</keyword>
<gene>
    <name evidence="5" type="ORF">SAMN05421863_101822</name>
</gene>
<dbReference type="PROSITE" id="PS50293">
    <property type="entry name" value="TPR_REGION"/>
    <property type="match status" value="2"/>
</dbReference>
<feature type="repeat" description="TPR" evidence="3">
    <location>
        <begin position="114"/>
        <end position="147"/>
    </location>
</feature>
<evidence type="ECO:0000313" key="5">
    <source>
        <dbReference type="EMBL" id="SFM22884.1"/>
    </source>
</evidence>
<feature type="repeat" description="TPR" evidence="3">
    <location>
        <begin position="80"/>
        <end position="113"/>
    </location>
</feature>
<reference evidence="6" key="1">
    <citation type="submission" date="2016-10" db="EMBL/GenBank/DDBJ databases">
        <authorList>
            <person name="Varghese N."/>
            <person name="Submissions S."/>
        </authorList>
    </citation>
    <scope>NUCLEOTIDE SEQUENCE [LARGE SCALE GENOMIC DNA]</scope>
    <source>
        <strain evidence="6">Nm44</strain>
    </source>
</reference>
<dbReference type="SUPFAM" id="SSF48452">
    <property type="entry name" value="TPR-like"/>
    <property type="match status" value="1"/>
</dbReference>
<keyword evidence="2 3" id="KW-0802">TPR repeat</keyword>
<protein>
    <submittedName>
        <fullName evidence="5">Tetratricopeptide repeat-containing protein</fullName>
    </submittedName>
</protein>
<feature type="chain" id="PRO_5010311547" evidence="4">
    <location>
        <begin position="19"/>
        <end position="169"/>
    </location>
</feature>
<dbReference type="PANTHER" id="PTHR45586">
    <property type="entry name" value="TPR REPEAT-CONTAINING PROTEIN PA4667"/>
    <property type="match status" value="1"/>
</dbReference>
<dbReference type="PROSITE" id="PS51257">
    <property type="entry name" value="PROKAR_LIPOPROTEIN"/>
    <property type="match status" value="1"/>
</dbReference>
<keyword evidence="4" id="KW-0732">Signal</keyword>
<dbReference type="OrthoDB" id="128717at2"/>
<dbReference type="Gene3D" id="1.25.40.10">
    <property type="entry name" value="Tetratricopeptide repeat domain"/>
    <property type="match status" value="1"/>
</dbReference>
<evidence type="ECO:0000313" key="6">
    <source>
        <dbReference type="Proteomes" id="UP000183287"/>
    </source>
</evidence>
<keyword evidence="1" id="KW-0677">Repeat</keyword>
<dbReference type="EMBL" id="FOUB01000018">
    <property type="protein sequence ID" value="SFM22884.1"/>
    <property type="molecule type" value="Genomic_DNA"/>
</dbReference>
<dbReference type="AlphaFoldDB" id="A0A1I4P4V2"/>
<dbReference type="PROSITE" id="PS50005">
    <property type="entry name" value="TPR"/>
    <property type="match status" value="3"/>
</dbReference>
<dbReference type="PANTHER" id="PTHR45586:SF1">
    <property type="entry name" value="LIPOPOLYSACCHARIDE ASSEMBLY PROTEIN B"/>
    <property type="match status" value="1"/>
</dbReference>
<dbReference type="InterPro" id="IPR051012">
    <property type="entry name" value="CellSynth/LPSAsmb/PSIAsmb"/>
</dbReference>
<accession>A0A1I4P4V2</accession>
<dbReference type="Pfam" id="PF13181">
    <property type="entry name" value="TPR_8"/>
    <property type="match status" value="1"/>
</dbReference>
<dbReference type="RefSeq" id="WP_074905224.1">
    <property type="nucleotide sequence ID" value="NZ_FOUB01000018.1"/>
</dbReference>
<evidence type="ECO:0000256" key="2">
    <source>
        <dbReference type="ARBA" id="ARBA00022803"/>
    </source>
</evidence>
<name>A0A1I4P4V2_9PROT</name>
<dbReference type="InterPro" id="IPR019734">
    <property type="entry name" value="TPR_rpt"/>
</dbReference>
<dbReference type="Pfam" id="PF13432">
    <property type="entry name" value="TPR_16"/>
    <property type="match status" value="1"/>
</dbReference>
<evidence type="ECO:0000256" key="1">
    <source>
        <dbReference type="ARBA" id="ARBA00022737"/>
    </source>
</evidence>
<sequence length="169" mass="18792">MFNFKQLLWILTCIFLLAGCATQPGKNKMGSTSSDTKESAQITHDLETMYQLGRKYQDEARFPEAITTYENILSINPNYAEAHNGLGVIYSIQGKFEPALQHLQRAVALAPLASHLRNNLGYTYFLLGRKPEAISEFEQALRLDPGNEKARANLAAIHSKADTTDTTGE</sequence>
<feature type="signal peptide" evidence="4">
    <location>
        <begin position="1"/>
        <end position="18"/>
    </location>
</feature>
<evidence type="ECO:0000256" key="4">
    <source>
        <dbReference type="SAM" id="SignalP"/>
    </source>
</evidence>
<organism evidence="5 6">
    <name type="scientific">Nitrosomonas communis</name>
    <dbReference type="NCBI Taxonomy" id="44574"/>
    <lineage>
        <taxon>Bacteria</taxon>
        <taxon>Pseudomonadati</taxon>
        <taxon>Pseudomonadota</taxon>
        <taxon>Betaproteobacteria</taxon>
        <taxon>Nitrosomonadales</taxon>
        <taxon>Nitrosomonadaceae</taxon>
        <taxon>Nitrosomonas</taxon>
    </lineage>
</organism>
<evidence type="ECO:0000256" key="3">
    <source>
        <dbReference type="PROSITE-ProRule" id="PRU00339"/>
    </source>
</evidence>
<proteinExistence type="predicted"/>
<dbReference type="Proteomes" id="UP000183287">
    <property type="component" value="Unassembled WGS sequence"/>
</dbReference>
<feature type="repeat" description="TPR" evidence="3">
    <location>
        <begin position="46"/>
        <end position="79"/>
    </location>
</feature>